<evidence type="ECO:0000256" key="4">
    <source>
        <dbReference type="ARBA" id="ARBA00023136"/>
    </source>
</evidence>
<sequence length="196" mass="22665">MPEHTPAPTPDRAVYGFALFLLFHTVFFLYILWAFIPSKFFEEMLGLTYLPDKYFALYIPILILCGVTFFAFFIYPSLNMAITPNICTSRTVRDTFSIYKCRFEDCEGRKCQDNISVNSSCEWDVNKFCKAHAFPRATYSVDDDLNEITNKCDCPDFKPCLLRKSPNHVKHLRNKSKIPTVSDLDIADVCKEIYST</sequence>
<organism evidence="7">
    <name type="scientific">Tabanus bromius</name>
    <name type="common">Band-eyed brown horse fly</name>
    <dbReference type="NCBI Taxonomy" id="304241"/>
    <lineage>
        <taxon>Eukaryota</taxon>
        <taxon>Metazoa</taxon>
        <taxon>Ecdysozoa</taxon>
        <taxon>Arthropoda</taxon>
        <taxon>Hexapoda</taxon>
        <taxon>Insecta</taxon>
        <taxon>Pterygota</taxon>
        <taxon>Neoptera</taxon>
        <taxon>Endopterygota</taxon>
        <taxon>Diptera</taxon>
        <taxon>Brachycera</taxon>
        <taxon>Tabanomorpha</taxon>
        <taxon>Tabanoidea</taxon>
        <taxon>Tabanidae</taxon>
        <taxon>Tabanus</taxon>
    </lineage>
</organism>
<protein>
    <submittedName>
        <fullName evidence="7">Putative n-acetylglucosaminyltransferase complex</fullName>
    </submittedName>
</protein>
<evidence type="ECO:0000256" key="3">
    <source>
        <dbReference type="ARBA" id="ARBA00022989"/>
    </source>
</evidence>
<dbReference type="InterPro" id="IPR052263">
    <property type="entry name" value="GPI_Anchor_Biosynth"/>
</dbReference>
<dbReference type="GO" id="GO:0006506">
    <property type="term" value="P:GPI anchor biosynthetic process"/>
    <property type="evidence" value="ECO:0007669"/>
    <property type="project" value="TreeGrafter"/>
</dbReference>
<feature type="domain" description="PIG-P" evidence="6">
    <location>
        <begin position="12"/>
        <end position="194"/>
    </location>
</feature>
<evidence type="ECO:0000313" key="7">
    <source>
        <dbReference type="EMBL" id="JAI15814.1"/>
    </source>
</evidence>
<keyword evidence="7" id="KW-0328">Glycosyltransferase</keyword>
<dbReference type="EMBL" id="GDAI01001789">
    <property type="protein sequence ID" value="JAI15814.1"/>
    <property type="molecule type" value="mRNA"/>
</dbReference>
<proteinExistence type="evidence at transcript level"/>
<dbReference type="AlphaFoldDB" id="A0A0K8TN76"/>
<keyword evidence="4 5" id="KW-0472">Membrane</keyword>
<dbReference type="GO" id="GO:0016757">
    <property type="term" value="F:glycosyltransferase activity"/>
    <property type="evidence" value="ECO:0007669"/>
    <property type="project" value="UniProtKB-KW"/>
</dbReference>
<evidence type="ECO:0000259" key="6">
    <source>
        <dbReference type="Pfam" id="PF08510"/>
    </source>
</evidence>
<keyword evidence="2 5" id="KW-0812">Transmembrane</keyword>
<name>A0A0K8TN76_TABBR</name>
<dbReference type="PANTHER" id="PTHR46346">
    <property type="entry name" value="PHOSPHATIDYLINOSITOL N-ACETYLGLUCOSAMINYLTRANSFERASE SUBUNIT P"/>
    <property type="match status" value="1"/>
</dbReference>
<evidence type="ECO:0000256" key="2">
    <source>
        <dbReference type="ARBA" id="ARBA00022692"/>
    </source>
</evidence>
<reference evidence="7" key="1">
    <citation type="journal article" date="2015" name="Insect Biochem. Mol. Biol.">
        <title>An insight into the sialome of the horse fly, Tabanus bromius.</title>
        <authorList>
            <person name="Ribeiro J.M."/>
            <person name="Kazimirova M."/>
            <person name="Takac P."/>
            <person name="Andersen J.F."/>
            <person name="Francischetti I.M."/>
        </authorList>
    </citation>
    <scope>NUCLEOTIDE SEQUENCE</scope>
</reference>
<feature type="transmembrane region" description="Helical" evidence="5">
    <location>
        <begin position="12"/>
        <end position="35"/>
    </location>
</feature>
<evidence type="ECO:0000256" key="5">
    <source>
        <dbReference type="SAM" id="Phobius"/>
    </source>
</evidence>
<dbReference type="PANTHER" id="PTHR46346:SF1">
    <property type="entry name" value="PHOSPHATIDYLINOSITOL N-ACETYLGLUCOSAMINYLTRANSFERASE SUBUNIT P"/>
    <property type="match status" value="1"/>
</dbReference>
<dbReference type="InterPro" id="IPR013717">
    <property type="entry name" value="PIG-P"/>
</dbReference>
<keyword evidence="3 5" id="KW-1133">Transmembrane helix</keyword>
<dbReference type="GO" id="GO:0016020">
    <property type="term" value="C:membrane"/>
    <property type="evidence" value="ECO:0007669"/>
    <property type="project" value="UniProtKB-SubCell"/>
</dbReference>
<dbReference type="Pfam" id="PF08510">
    <property type="entry name" value="PIG-P"/>
    <property type="match status" value="1"/>
</dbReference>
<keyword evidence="7" id="KW-0808">Transferase</keyword>
<evidence type="ECO:0000256" key="1">
    <source>
        <dbReference type="ARBA" id="ARBA00004141"/>
    </source>
</evidence>
<comment type="subcellular location">
    <subcellularLocation>
        <location evidence="1">Membrane</location>
        <topology evidence="1">Multi-pass membrane protein</topology>
    </subcellularLocation>
</comment>
<feature type="transmembrane region" description="Helical" evidence="5">
    <location>
        <begin position="55"/>
        <end position="75"/>
    </location>
</feature>
<accession>A0A0K8TN76</accession>
<dbReference type="GO" id="GO:0005783">
    <property type="term" value="C:endoplasmic reticulum"/>
    <property type="evidence" value="ECO:0007669"/>
    <property type="project" value="TreeGrafter"/>
</dbReference>